<name>A0A7W4ICF0_9PROT</name>
<organism evidence="2 3">
    <name type="scientific">Gluconacetobacter sacchari</name>
    <dbReference type="NCBI Taxonomy" id="92759"/>
    <lineage>
        <taxon>Bacteria</taxon>
        <taxon>Pseudomonadati</taxon>
        <taxon>Pseudomonadota</taxon>
        <taxon>Alphaproteobacteria</taxon>
        <taxon>Acetobacterales</taxon>
        <taxon>Acetobacteraceae</taxon>
        <taxon>Gluconacetobacter</taxon>
    </lineage>
</organism>
<dbReference type="InterPro" id="IPR021109">
    <property type="entry name" value="Peptidase_aspartic_dom_sf"/>
</dbReference>
<dbReference type="InterPro" id="IPR036034">
    <property type="entry name" value="PDZ_sf"/>
</dbReference>
<proteinExistence type="predicted"/>
<evidence type="ECO:0000256" key="1">
    <source>
        <dbReference type="SAM" id="SignalP"/>
    </source>
</evidence>
<sequence length="376" mass="39451">MYRRRFCSSLGAALALSGSPGIADADDGPMVGPIHLVGNRVAMPVRVNQAGTFLFAIDTGGAISLIREDLARTLSLPYGGSLNVGVAGHDGPHETFVIEDATLAGIVRQQNVRLVGVGPTVLGDQIAGALASGILTTVFSELNFDTLQWRVWPNGRPNLAGFTRLDSEITRSEPGRWSPALTAAGTVNGTRLRFLLDTGGLSLVRLNHRAARDLGLWSNDHPFAPLPNGRRIVRLKTMAFAGYVFDGLLALLLSDNREDDISDGLIGLPLLRCFNLACDPAGHVIWARRSGLSPAPFTYPLSGLAATQAGGALRVTAVGKGSPGEQAGIRPDDTILSQAPQATLQALGGPPGSAVSLTISRPSGPFSATVTLRPYL</sequence>
<feature type="chain" id="PRO_5031222194" evidence="1">
    <location>
        <begin position="26"/>
        <end position="376"/>
    </location>
</feature>
<dbReference type="Gene3D" id="2.30.42.10">
    <property type="match status" value="1"/>
</dbReference>
<dbReference type="AlphaFoldDB" id="A0A7W4ICF0"/>
<dbReference type="Pfam" id="PF13650">
    <property type="entry name" value="Asp_protease_2"/>
    <property type="match status" value="1"/>
</dbReference>
<feature type="signal peptide" evidence="1">
    <location>
        <begin position="1"/>
        <end position="25"/>
    </location>
</feature>
<accession>A0A7W4ICF0</accession>
<dbReference type="Gene3D" id="2.40.70.10">
    <property type="entry name" value="Acid Proteases"/>
    <property type="match status" value="1"/>
</dbReference>
<keyword evidence="1" id="KW-0732">Signal</keyword>
<dbReference type="SUPFAM" id="SSF50156">
    <property type="entry name" value="PDZ domain-like"/>
    <property type="match status" value="1"/>
</dbReference>
<gene>
    <name evidence="2" type="ORF">HLH48_08605</name>
</gene>
<comment type="caution">
    <text evidence="2">The sequence shown here is derived from an EMBL/GenBank/DDBJ whole genome shotgun (WGS) entry which is preliminary data.</text>
</comment>
<reference evidence="2 3" key="1">
    <citation type="submission" date="2020-04" db="EMBL/GenBank/DDBJ databases">
        <title>Description of novel Gluconacetobacter.</title>
        <authorList>
            <person name="Sombolestani A."/>
        </authorList>
    </citation>
    <scope>NUCLEOTIDE SEQUENCE [LARGE SCALE GENOMIC DNA]</scope>
    <source>
        <strain evidence="2 3">LMG 19747</strain>
    </source>
</reference>
<dbReference type="EMBL" id="JABEQJ010000009">
    <property type="protein sequence ID" value="MBB2160232.1"/>
    <property type="molecule type" value="Genomic_DNA"/>
</dbReference>
<protein>
    <submittedName>
        <fullName evidence="2">Signaling protein</fullName>
    </submittedName>
</protein>
<dbReference type="RefSeq" id="WP_182997091.1">
    <property type="nucleotide sequence ID" value="NZ_JABEQJ010000009.1"/>
</dbReference>
<evidence type="ECO:0000313" key="2">
    <source>
        <dbReference type="EMBL" id="MBB2160232.1"/>
    </source>
</evidence>
<evidence type="ECO:0000313" key="3">
    <source>
        <dbReference type="Proteomes" id="UP000589085"/>
    </source>
</evidence>
<dbReference type="Proteomes" id="UP000589085">
    <property type="component" value="Unassembled WGS sequence"/>
</dbReference>